<dbReference type="GO" id="GO:0016740">
    <property type="term" value="F:transferase activity"/>
    <property type="evidence" value="ECO:0007669"/>
    <property type="project" value="UniProtKB-KW"/>
</dbReference>
<sequence length="502" mass="55160">MQTAVVPSEYFDRRRPVWVVPDSVPAIVPRSARLTEPQWVAVYRWAALGGDLLAAVIGVSIALLTRFGYQVGGAYLVFGSLLPLAWVAAVAMSKGYEPRFFGAGPDEFRSILRSGAGLTAVVAIVSYATKSEIARGFVVLAIPATVLLALLLRYGLRRDLSRHRYRGRCMRRVLVVGRNGQASTLSEHLEKRPSDGFRVVATCRPRGDGRPHREHDALLLGPDELDEADIMAAVDRHAVDVVAVASDPELAGQSLRRLSWALEQKGVELIVSPGIIEVAGPRISVRPVAGLSLLHLERPSVSGGPHLLKGVFDRMLALILVIVLSPLLLGLAVAVRLSSKGPVLFRQRRVGRSGEEFSMLKFRSMFVDAEQRLGDLHALSDGNGMLFKMRDDPRVTSLGRILRRFSLDELPQLINVLRGEMSLVGPRPPLPQEVALYAADDTRRMLVKPGLTGLWQVSGRSDLSWEESVVLDLRYVDNWSMTLDLLILWKTARAVIRGSGAY</sequence>
<gene>
    <name evidence="9" type="ORF">GCM10009554_71860</name>
</gene>
<evidence type="ECO:0000256" key="1">
    <source>
        <dbReference type="ARBA" id="ARBA00004141"/>
    </source>
</evidence>
<organism evidence="9 10">
    <name type="scientific">Kribbella koreensis</name>
    <dbReference type="NCBI Taxonomy" id="57909"/>
    <lineage>
        <taxon>Bacteria</taxon>
        <taxon>Bacillati</taxon>
        <taxon>Actinomycetota</taxon>
        <taxon>Actinomycetes</taxon>
        <taxon>Propionibacteriales</taxon>
        <taxon>Kribbellaceae</taxon>
        <taxon>Kribbella</taxon>
    </lineage>
</organism>
<dbReference type="EMBL" id="BAAAHK010000020">
    <property type="protein sequence ID" value="GAA0958945.1"/>
    <property type="molecule type" value="Genomic_DNA"/>
</dbReference>
<keyword evidence="4 7" id="KW-0812">Transmembrane</keyword>
<evidence type="ECO:0000256" key="7">
    <source>
        <dbReference type="SAM" id="Phobius"/>
    </source>
</evidence>
<evidence type="ECO:0000313" key="10">
    <source>
        <dbReference type="Proteomes" id="UP001500542"/>
    </source>
</evidence>
<feature type="domain" description="Bacterial sugar transferase" evidence="8">
    <location>
        <begin position="309"/>
        <end position="496"/>
    </location>
</feature>
<evidence type="ECO:0000256" key="5">
    <source>
        <dbReference type="ARBA" id="ARBA00022989"/>
    </source>
</evidence>
<keyword evidence="6 7" id="KW-0472">Membrane</keyword>
<name>A0ABN1RKP7_9ACTN</name>
<proteinExistence type="inferred from homology"/>
<feature type="transmembrane region" description="Helical" evidence="7">
    <location>
        <begin position="134"/>
        <end position="156"/>
    </location>
</feature>
<dbReference type="Proteomes" id="UP001500542">
    <property type="component" value="Unassembled WGS sequence"/>
</dbReference>
<dbReference type="PANTHER" id="PTHR30576:SF10">
    <property type="entry name" value="SLL5057 PROTEIN"/>
    <property type="match status" value="1"/>
</dbReference>
<dbReference type="Pfam" id="PF13727">
    <property type="entry name" value="CoA_binding_3"/>
    <property type="match status" value="1"/>
</dbReference>
<dbReference type="Gene3D" id="3.40.50.720">
    <property type="entry name" value="NAD(P)-binding Rossmann-like Domain"/>
    <property type="match status" value="1"/>
</dbReference>
<feature type="transmembrane region" description="Helical" evidence="7">
    <location>
        <begin position="71"/>
        <end position="91"/>
    </location>
</feature>
<dbReference type="Pfam" id="PF02397">
    <property type="entry name" value="Bac_transf"/>
    <property type="match status" value="1"/>
</dbReference>
<protein>
    <submittedName>
        <fullName evidence="9">Sugar transferase</fullName>
    </submittedName>
</protein>
<evidence type="ECO:0000259" key="8">
    <source>
        <dbReference type="Pfam" id="PF02397"/>
    </source>
</evidence>
<evidence type="ECO:0000256" key="6">
    <source>
        <dbReference type="ARBA" id="ARBA00023136"/>
    </source>
</evidence>
<comment type="caution">
    <text evidence="9">The sequence shown here is derived from an EMBL/GenBank/DDBJ whole genome shotgun (WGS) entry which is preliminary data.</text>
</comment>
<evidence type="ECO:0000313" key="9">
    <source>
        <dbReference type="EMBL" id="GAA0958945.1"/>
    </source>
</evidence>
<evidence type="ECO:0000256" key="3">
    <source>
        <dbReference type="ARBA" id="ARBA00022679"/>
    </source>
</evidence>
<feature type="transmembrane region" description="Helical" evidence="7">
    <location>
        <begin position="42"/>
        <end position="65"/>
    </location>
</feature>
<dbReference type="InterPro" id="IPR017475">
    <property type="entry name" value="EPS_sugar_tfrase"/>
</dbReference>
<keyword evidence="3 9" id="KW-0808">Transferase</keyword>
<reference evidence="9 10" key="1">
    <citation type="journal article" date="2019" name="Int. J. Syst. Evol. Microbiol.">
        <title>The Global Catalogue of Microorganisms (GCM) 10K type strain sequencing project: providing services to taxonomists for standard genome sequencing and annotation.</title>
        <authorList>
            <consortium name="The Broad Institute Genomics Platform"/>
            <consortium name="The Broad Institute Genome Sequencing Center for Infectious Disease"/>
            <person name="Wu L."/>
            <person name="Ma J."/>
        </authorList>
    </citation>
    <scope>NUCLEOTIDE SEQUENCE [LARGE SCALE GENOMIC DNA]</scope>
    <source>
        <strain evidence="9 10">JCM 10977</strain>
    </source>
</reference>
<accession>A0ABN1RKP7</accession>
<evidence type="ECO:0000256" key="4">
    <source>
        <dbReference type="ARBA" id="ARBA00022692"/>
    </source>
</evidence>
<evidence type="ECO:0000256" key="2">
    <source>
        <dbReference type="ARBA" id="ARBA00006464"/>
    </source>
</evidence>
<dbReference type="PANTHER" id="PTHR30576">
    <property type="entry name" value="COLANIC BIOSYNTHESIS UDP-GLUCOSE LIPID CARRIER TRANSFERASE"/>
    <property type="match status" value="1"/>
</dbReference>
<comment type="similarity">
    <text evidence="2">Belongs to the bacterial sugar transferase family.</text>
</comment>
<feature type="transmembrane region" description="Helical" evidence="7">
    <location>
        <begin position="315"/>
        <end position="337"/>
    </location>
</feature>
<comment type="subcellular location">
    <subcellularLocation>
        <location evidence="1">Membrane</location>
        <topology evidence="1">Multi-pass membrane protein</topology>
    </subcellularLocation>
</comment>
<keyword evidence="10" id="KW-1185">Reference proteome</keyword>
<dbReference type="NCBIfam" id="TIGR03025">
    <property type="entry name" value="EPS_sugtrans"/>
    <property type="match status" value="1"/>
</dbReference>
<dbReference type="InterPro" id="IPR003362">
    <property type="entry name" value="Bact_transf"/>
</dbReference>
<keyword evidence="5 7" id="KW-1133">Transmembrane helix</keyword>